<dbReference type="Proteomes" id="UP000298061">
    <property type="component" value="Unassembled WGS sequence"/>
</dbReference>
<feature type="region of interest" description="Disordered" evidence="1">
    <location>
        <begin position="1"/>
        <end position="22"/>
    </location>
</feature>
<sequence>MLFLVSKTPAPTRPGQAGGAPNPIALAQGLWNTYGSTLIGSLHKSKANPGPPAAPRSTSSSSVDPVQGYDVEQHVPDTPAEED</sequence>
<feature type="region of interest" description="Disordered" evidence="1">
    <location>
        <begin position="40"/>
        <end position="83"/>
    </location>
</feature>
<gene>
    <name evidence="2" type="ORF">EWM64_g2169</name>
</gene>
<protein>
    <submittedName>
        <fullName evidence="2">Uncharacterized protein</fullName>
    </submittedName>
</protein>
<organism evidence="2 3">
    <name type="scientific">Hericium alpestre</name>
    <dbReference type="NCBI Taxonomy" id="135208"/>
    <lineage>
        <taxon>Eukaryota</taxon>
        <taxon>Fungi</taxon>
        <taxon>Dikarya</taxon>
        <taxon>Basidiomycota</taxon>
        <taxon>Agaricomycotina</taxon>
        <taxon>Agaricomycetes</taxon>
        <taxon>Russulales</taxon>
        <taxon>Hericiaceae</taxon>
        <taxon>Hericium</taxon>
    </lineage>
</organism>
<dbReference type="OrthoDB" id="434647at2759"/>
<reference evidence="2 3" key="1">
    <citation type="submission" date="2019-02" db="EMBL/GenBank/DDBJ databases">
        <title>Genome sequencing of the rare red list fungi Hericium alpestre (H. flagellum).</title>
        <authorList>
            <person name="Buettner E."/>
            <person name="Kellner H."/>
        </authorList>
    </citation>
    <scope>NUCLEOTIDE SEQUENCE [LARGE SCALE GENOMIC DNA]</scope>
    <source>
        <strain evidence="2 3">DSM 108284</strain>
    </source>
</reference>
<comment type="caution">
    <text evidence="2">The sequence shown here is derived from an EMBL/GenBank/DDBJ whole genome shotgun (WGS) entry which is preliminary data.</text>
</comment>
<feature type="compositionally biased region" description="Low complexity" evidence="1">
    <location>
        <begin position="55"/>
        <end position="65"/>
    </location>
</feature>
<evidence type="ECO:0000313" key="3">
    <source>
        <dbReference type="Proteomes" id="UP000298061"/>
    </source>
</evidence>
<dbReference type="EMBL" id="SFCI01000168">
    <property type="protein sequence ID" value="TFY81841.1"/>
    <property type="molecule type" value="Genomic_DNA"/>
</dbReference>
<accession>A0A4Z0A6F7</accession>
<name>A0A4Z0A6F7_9AGAM</name>
<evidence type="ECO:0000256" key="1">
    <source>
        <dbReference type="SAM" id="MobiDB-lite"/>
    </source>
</evidence>
<keyword evidence="3" id="KW-1185">Reference proteome</keyword>
<dbReference type="AlphaFoldDB" id="A0A4Z0A6F7"/>
<proteinExistence type="predicted"/>
<evidence type="ECO:0000313" key="2">
    <source>
        <dbReference type="EMBL" id="TFY81841.1"/>
    </source>
</evidence>